<comment type="caution">
    <text evidence="2">The sequence shown here is derived from an EMBL/GenBank/DDBJ whole genome shotgun (WGS) entry which is preliminary data.</text>
</comment>
<feature type="transmembrane region" description="Helical" evidence="1">
    <location>
        <begin position="61"/>
        <end position="82"/>
    </location>
</feature>
<accession>A0A2V1GVB0</accession>
<dbReference type="AlphaFoldDB" id="A0A2V1GVB0"/>
<protein>
    <submittedName>
        <fullName evidence="2">Uncharacterized protein</fullName>
    </submittedName>
</protein>
<feature type="transmembrane region" description="Helical" evidence="1">
    <location>
        <begin position="27"/>
        <end position="49"/>
    </location>
</feature>
<reference evidence="2 3" key="1">
    <citation type="submission" date="2018-04" db="EMBL/GenBank/DDBJ databases">
        <title>Thalassorhabdus spongiae gen. nov., sp. nov., isolated from a marine sponge in South-West Iceland.</title>
        <authorList>
            <person name="Knobloch S."/>
            <person name="Daussin A."/>
            <person name="Johannsson R."/>
            <person name="Marteinsson V.T."/>
        </authorList>
    </citation>
    <scope>NUCLEOTIDE SEQUENCE [LARGE SCALE GENOMIC DNA]</scope>
    <source>
        <strain evidence="2 3">Hp12</strain>
    </source>
</reference>
<keyword evidence="3" id="KW-1185">Reference proteome</keyword>
<evidence type="ECO:0000313" key="3">
    <source>
        <dbReference type="Proteomes" id="UP000244906"/>
    </source>
</evidence>
<keyword evidence="1" id="KW-1133">Transmembrane helix</keyword>
<dbReference type="EMBL" id="QDDL01000002">
    <property type="protein sequence ID" value="PVZ70335.1"/>
    <property type="molecule type" value="Genomic_DNA"/>
</dbReference>
<keyword evidence="1" id="KW-0472">Membrane</keyword>
<keyword evidence="1" id="KW-0812">Transmembrane</keyword>
<gene>
    <name evidence="2" type="ORF">DC094_06995</name>
</gene>
<evidence type="ECO:0000313" key="2">
    <source>
        <dbReference type="EMBL" id="PVZ70335.1"/>
    </source>
</evidence>
<name>A0A2V1GVB0_9GAMM</name>
<dbReference type="Proteomes" id="UP000244906">
    <property type="component" value="Unassembled WGS sequence"/>
</dbReference>
<sequence>MLEIIRAKYGLIQSITTARQVKINNKIILFVATVSVIATISSYAINFGFTFSDNHQRWGEFGAYLAGTLGTFLSLASILYVFHSNNQQIKENKRQSNIENYVDQANRILDSLQSIDNKIISPHVYITNIIEHQSWGKDHVEIRENEKGNTVEIANITKDLSLHFSTTSPIEIINTYLGYLEYANSPNKIAITKAWIEKDWQIKGKLIKYRALTGHLVKIVTQLLDHNYDLYLAQQMLTNTYSQIIILNKIDYADKKIFNILGLLLSIPDKGMKFNPKELVSNLVEDLNKSLNLCYQENELKFVTSKRVSNSTGLHEITLQHIKTQNIYVRSVSGEWKEI</sequence>
<proteinExistence type="predicted"/>
<organism evidence="2 3">
    <name type="scientific">Pelagibaculum spongiae</name>
    <dbReference type="NCBI Taxonomy" id="2080658"/>
    <lineage>
        <taxon>Bacteria</taxon>
        <taxon>Pseudomonadati</taxon>
        <taxon>Pseudomonadota</taxon>
        <taxon>Gammaproteobacteria</taxon>
        <taxon>Oceanospirillales</taxon>
        <taxon>Pelagibaculum</taxon>
    </lineage>
</organism>
<evidence type="ECO:0000256" key="1">
    <source>
        <dbReference type="SAM" id="Phobius"/>
    </source>
</evidence>